<sequence length="38" mass="4545">MFSQLLLASRYRTAHYQCMATKMTAKHIFGYLVYRGMR</sequence>
<name>A0A381N7P7_9ZZZZ</name>
<dbReference type="AlphaFoldDB" id="A0A381N7P7"/>
<gene>
    <name evidence="1" type="ORF">METZ01_LOCUS3510</name>
</gene>
<protein>
    <submittedName>
        <fullName evidence="1">Uncharacterized protein</fullName>
    </submittedName>
</protein>
<reference evidence="1" key="1">
    <citation type="submission" date="2018-05" db="EMBL/GenBank/DDBJ databases">
        <authorList>
            <person name="Lanie J.A."/>
            <person name="Ng W.-L."/>
            <person name="Kazmierczak K.M."/>
            <person name="Andrzejewski T.M."/>
            <person name="Davidsen T.M."/>
            <person name="Wayne K.J."/>
            <person name="Tettelin H."/>
            <person name="Glass J.I."/>
            <person name="Rusch D."/>
            <person name="Podicherti R."/>
            <person name="Tsui H.-C.T."/>
            <person name="Winkler M.E."/>
        </authorList>
    </citation>
    <scope>NUCLEOTIDE SEQUENCE</scope>
</reference>
<proteinExistence type="predicted"/>
<organism evidence="1">
    <name type="scientific">marine metagenome</name>
    <dbReference type="NCBI Taxonomy" id="408172"/>
    <lineage>
        <taxon>unclassified sequences</taxon>
        <taxon>metagenomes</taxon>
        <taxon>ecological metagenomes</taxon>
    </lineage>
</organism>
<evidence type="ECO:0000313" key="1">
    <source>
        <dbReference type="EMBL" id="SUZ50656.1"/>
    </source>
</evidence>
<accession>A0A381N7P7</accession>
<dbReference type="EMBL" id="UINC01000181">
    <property type="protein sequence ID" value="SUZ50656.1"/>
    <property type="molecule type" value="Genomic_DNA"/>
</dbReference>